<dbReference type="Pfam" id="PF00482">
    <property type="entry name" value="T2SSF"/>
    <property type="match status" value="1"/>
</dbReference>
<dbReference type="PANTHER" id="PTHR35007:SF2">
    <property type="entry name" value="PILUS ASSEMBLE PROTEIN"/>
    <property type="match status" value="1"/>
</dbReference>
<dbReference type="OrthoDB" id="9810662at2"/>
<comment type="subcellular location">
    <subcellularLocation>
        <location evidence="1">Cell membrane</location>
        <topology evidence="1">Multi-pass membrane protein</topology>
    </subcellularLocation>
</comment>
<keyword evidence="4 6" id="KW-1133">Transmembrane helix</keyword>
<keyword evidence="2" id="KW-1003">Cell membrane</keyword>
<dbReference type="Proteomes" id="UP000245137">
    <property type="component" value="Unassembled WGS sequence"/>
</dbReference>
<evidence type="ECO:0000313" key="9">
    <source>
        <dbReference type="Proteomes" id="UP000245137"/>
    </source>
</evidence>
<gene>
    <name evidence="8" type="ORF">C5689_06870</name>
</gene>
<evidence type="ECO:0000256" key="6">
    <source>
        <dbReference type="SAM" id="Phobius"/>
    </source>
</evidence>
<name>A0A2U1ST25_METSR</name>
<proteinExistence type="predicted"/>
<organism evidence="8 9">
    <name type="scientific">Methylosinus sporium</name>
    <dbReference type="NCBI Taxonomy" id="428"/>
    <lineage>
        <taxon>Bacteria</taxon>
        <taxon>Pseudomonadati</taxon>
        <taxon>Pseudomonadota</taxon>
        <taxon>Alphaproteobacteria</taxon>
        <taxon>Hyphomicrobiales</taxon>
        <taxon>Methylocystaceae</taxon>
        <taxon>Methylosinus</taxon>
    </lineage>
</organism>
<evidence type="ECO:0000256" key="4">
    <source>
        <dbReference type="ARBA" id="ARBA00022989"/>
    </source>
</evidence>
<dbReference type="GO" id="GO:0005886">
    <property type="term" value="C:plasma membrane"/>
    <property type="evidence" value="ECO:0007669"/>
    <property type="project" value="UniProtKB-SubCell"/>
</dbReference>
<evidence type="ECO:0000256" key="1">
    <source>
        <dbReference type="ARBA" id="ARBA00004651"/>
    </source>
</evidence>
<accession>A0A2U1ST25</accession>
<evidence type="ECO:0000256" key="2">
    <source>
        <dbReference type="ARBA" id="ARBA00022475"/>
    </source>
</evidence>
<sequence>MEKIVEFATNGRLVFSVLVAMSVIATIWSIGATFLQGDTLAKRMKSVANERERIRARERAAAKADGGGLRQQPKQYMKNVVDRFSLSTWLNTDDAKLRLASAGYRGPQAEVAFLFFRLVAPIAFALFAVFYLVVLDDSDWPLLTKSGIVIFATYLGVKAPELFISNTITKRQESMRIAFPDALDLMLICVESGMSVDHAFRKVGQEIGVRSAALAEEFALATAELSYLPDRRQAFQNLTARTGLESVKQISTVLIQAEKYGTPLGRALRVTAQESRDMRMAEAERKAAALPPKLTVPMIIFFLPVLMVVVMAPAIIQVMSQSW</sequence>
<keyword evidence="9" id="KW-1185">Reference proteome</keyword>
<reference evidence="8 9" key="1">
    <citation type="journal article" date="2018" name="Appl. Microbiol. Biotechnol.">
        <title>Co-cultivation of the strictly anaerobic methanogen Methanosarcina barkeri with aerobic methanotrophs in an oxygen-limited membrane bioreactor.</title>
        <authorList>
            <person name="In 't Zandt M.H."/>
            <person name="van den Bosch T.J.M."/>
            <person name="Rijkers R."/>
            <person name="van Kessel M.A.H.J."/>
            <person name="Jetten M.S.M."/>
            <person name="Welte C.U."/>
        </authorList>
    </citation>
    <scope>NUCLEOTIDE SEQUENCE [LARGE SCALE GENOMIC DNA]</scope>
    <source>
        <strain evidence="8 9">DSM 17706</strain>
    </source>
</reference>
<evidence type="ECO:0000256" key="5">
    <source>
        <dbReference type="ARBA" id="ARBA00023136"/>
    </source>
</evidence>
<keyword evidence="3 6" id="KW-0812">Transmembrane</keyword>
<feature type="domain" description="Type II secretion system protein GspF" evidence="7">
    <location>
        <begin position="183"/>
        <end position="311"/>
    </location>
</feature>
<evidence type="ECO:0000259" key="7">
    <source>
        <dbReference type="Pfam" id="PF00482"/>
    </source>
</evidence>
<protein>
    <submittedName>
        <fullName evidence="8">Type II secretion system protein</fullName>
    </submittedName>
</protein>
<dbReference type="PANTHER" id="PTHR35007">
    <property type="entry name" value="INTEGRAL MEMBRANE PROTEIN-RELATED"/>
    <property type="match status" value="1"/>
</dbReference>
<comment type="caution">
    <text evidence="8">The sequence shown here is derived from an EMBL/GenBank/DDBJ whole genome shotgun (WGS) entry which is preliminary data.</text>
</comment>
<feature type="transmembrane region" description="Helical" evidence="6">
    <location>
        <begin position="13"/>
        <end position="35"/>
    </location>
</feature>
<evidence type="ECO:0000256" key="3">
    <source>
        <dbReference type="ARBA" id="ARBA00022692"/>
    </source>
</evidence>
<evidence type="ECO:0000313" key="8">
    <source>
        <dbReference type="EMBL" id="PWB94771.1"/>
    </source>
</evidence>
<feature type="transmembrane region" description="Helical" evidence="6">
    <location>
        <begin position="294"/>
        <end position="316"/>
    </location>
</feature>
<feature type="transmembrane region" description="Helical" evidence="6">
    <location>
        <begin position="114"/>
        <end position="134"/>
    </location>
</feature>
<dbReference type="InterPro" id="IPR018076">
    <property type="entry name" value="T2SS_GspF_dom"/>
</dbReference>
<dbReference type="AlphaFoldDB" id="A0A2U1ST25"/>
<dbReference type="EMBL" id="PUIV01000006">
    <property type="protein sequence ID" value="PWB94771.1"/>
    <property type="molecule type" value="Genomic_DNA"/>
</dbReference>
<dbReference type="RefSeq" id="WP_108916524.1">
    <property type="nucleotide sequence ID" value="NZ_BGJY01000015.1"/>
</dbReference>
<keyword evidence="5 6" id="KW-0472">Membrane</keyword>